<organism evidence="2 3">
    <name type="scientific">Ruminococcus flavefaciens 007c</name>
    <dbReference type="NCBI Taxonomy" id="1341157"/>
    <lineage>
        <taxon>Bacteria</taxon>
        <taxon>Bacillati</taxon>
        <taxon>Bacillota</taxon>
        <taxon>Clostridia</taxon>
        <taxon>Eubacteriales</taxon>
        <taxon>Oscillospiraceae</taxon>
        <taxon>Ruminococcus</taxon>
    </lineage>
</organism>
<dbReference type="eggNOG" id="COG0454">
    <property type="taxonomic scope" value="Bacteria"/>
</dbReference>
<dbReference type="GO" id="GO:0016747">
    <property type="term" value="F:acyltransferase activity, transferring groups other than amino-acyl groups"/>
    <property type="evidence" value="ECO:0007669"/>
    <property type="project" value="InterPro"/>
</dbReference>
<evidence type="ECO:0000313" key="2">
    <source>
        <dbReference type="EMBL" id="EWM52484.1"/>
    </source>
</evidence>
<evidence type="ECO:0000259" key="1">
    <source>
        <dbReference type="PROSITE" id="PS51186"/>
    </source>
</evidence>
<dbReference type="PATRIC" id="fig|1341157.4.peg.2859"/>
<dbReference type="Pfam" id="PF00583">
    <property type="entry name" value="Acetyltransf_1"/>
    <property type="match status" value="1"/>
</dbReference>
<dbReference type="InterPro" id="IPR000182">
    <property type="entry name" value="GNAT_dom"/>
</dbReference>
<protein>
    <recommendedName>
        <fullName evidence="1">N-acetyltransferase domain-containing protein</fullName>
    </recommendedName>
</protein>
<keyword evidence="3" id="KW-1185">Reference proteome</keyword>
<name>W7ULK2_RUMFL</name>
<proteinExistence type="predicted"/>
<dbReference type="AlphaFoldDB" id="W7ULK2"/>
<dbReference type="Proteomes" id="UP000019365">
    <property type="component" value="Unassembled WGS sequence"/>
</dbReference>
<dbReference type="OrthoDB" id="119498at2"/>
<dbReference type="InterPro" id="IPR016181">
    <property type="entry name" value="Acyl_CoA_acyltransferase"/>
</dbReference>
<sequence>MNIFRAQNASGLVDIRLRYLREDFPDMTDAEAEHIKEGLPRYYAKHLNDDFFAYIAEDEGRVIGSAFLTVTEFPPNTSFPNGRVGTVLNVFTEASRRRQGIATALMELLISDAKNMELDYIELKASKDGYPLYRKLGFEKSSSSFTPMKLIL</sequence>
<dbReference type="Gene3D" id="3.40.630.30">
    <property type="match status" value="1"/>
</dbReference>
<accession>W7ULK2</accession>
<comment type="caution">
    <text evidence="2">The sequence shown here is derived from an EMBL/GenBank/DDBJ whole genome shotgun (WGS) entry which is preliminary data.</text>
</comment>
<dbReference type="RefSeq" id="WP_019680836.1">
    <property type="nucleotide sequence ID" value="NZ_ATAX01000035.1"/>
</dbReference>
<feature type="domain" description="N-acetyltransferase" evidence="1">
    <location>
        <begin position="15"/>
        <end position="152"/>
    </location>
</feature>
<dbReference type="PROSITE" id="PS51186">
    <property type="entry name" value="GNAT"/>
    <property type="match status" value="1"/>
</dbReference>
<dbReference type="CDD" id="cd04301">
    <property type="entry name" value="NAT_SF"/>
    <property type="match status" value="1"/>
</dbReference>
<gene>
    <name evidence="2" type="ORF">RF007C_08070</name>
</gene>
<dbReference type="EMBL" id="ATAX01000035">
    <property type="protein sequence ID" value="EWM52484.1"/>
    <property type="molecule type" value="Genomic_DNA"/>
</dbReference>
<reference evidence="2 3" key="1">
    <citation type="journal article" date="2014" name="PLoS ONE">
        <title>Rumen cellulosomics: divergent fiber-degrading strategies revealed by comparative genome-wide analysis of six ruminococcal strains.</title>
        <authorList>
            <person name="Dassa B."/>
            <person name="Borovok I."/>
            <person name="Ruimy-Israeli V."/>
            <person name="Lamed R."/>
            <person name="Flint H.J."/>
            <person name="Duncan S.H."/>
            <person name="Henrissat B."/>
            <person name="Coutinho P."/>
            <person name="Morrison M."/>
            <person name="Mosoni P."/>
            <person name="Yeoman C.J."/>
            <person name="White B.A."/>
            <person name="Bayer E.A."/>
        </authorList>
    </citation>
    <scope>NUCLEOTIDE SEQUENCE [LARGE SCALE GENOMIC DNA]</scope>
    <source>
        <strain evidence="2 3">007c</strain>
    </source>
</reference>
<dbReference type="SUPFAM" id="SSF55729">
    <property type="entry name" value="Acyl-CoA N-acyltransferases (Nat)"/>
    <property type="match status" value="1"/>
</dbReference>
<evidence type="ECO:0000313" key="3">
    <source>
        <dbReference type="Proteomes" id="UP000019365"/>
    </source>
</evidence>